<evidence type="ECO:0000313" key="12">
    <source>
        <dbReference type="Proteomes" id="UP000521676"/>
    </source>
</evidence>
<evidence type="ECO:0000313" key="13">
    <source>
        <dbReference type="Proteomes" id="UP001431572"/>
    </source>
</evidence>
<dbReference type="EMBL" id="JACATZ010000003">
    <property type="protein sequence ID" value="NWJ47819.1"/>
    <property type="molecule type" value="Genomic_DNA"/>
</dbReference>
<gene>
    <name evidence="10" type="ORF">HXX08_18355</name>
    <name evidence="11" type="ORF">OZ401_003353</name>
</gene>
<keyword evidence="4 7" id="KW-1133">Transmembrane helix</keyword>
<accession>A0A8T7M6T8</accession>
<sequence length="412" mass="43730">MNIIESIRMSLYNLVSNKMRSMLTMLGIIIGVGSVIALQSIGEGTIQNALAQVQRAGTNLITISPSNQSFLGIATGAANQTLSYEDYLNLAADPSLTAAAGVDPELNNGGQIVFGSLNANGRIIGTTQSYPTVHDQTLSSGDWFTDADVSSNSTVVVLGSSIADTLFQGDDPIGKQIRINRTSFTVVGVMTARGGTGFGSVDSQVYMPITTAQTKLFGARNQGATTTGKRVDSIVLKASSANNVEKLIGEATLAMRDLHKIQGTQDDFTITNQQDQLQAARDQQNTLNTFLIVIASISLFVGGIGIMNIMLVTVTERTREIGIRKAIGAKPFDILLQFIIESITLCFVGGLIGVVLGVIASEIVNATFIHTAVNVSVMFMAVGFAIAVGLFFGIYPARRAAKLHPIDALRYD</sequence>
<feature type="transmembrane region" description="Helical" evidence="7">
    <location>
        <begin position="372"/>
        <end position="395"/>
    </location>
</feature>
<dbReference type="Pfam" id="PF12704">
    <property type="entry name" value="MacB_PCD"/>
    <property type="match status" value="1"/>
</dbReference>
<keyword evidence="3 7" id="KW-0812">Transmembrane</keyword>
<evidence type="ECO:0000256" key="3">
    <source>
        <dbReference type="ARBA" id="ARBA00022692"/>
    </source>
</evidence>
<feature type="transmembrane region" description="Helical" evidence="7">
    <location>
        <begin position="334"/>
        <end position="360"/>
    </location>
</feature>
<dbReference type="PANTHER" id="PTHR30572:SF4">
    <property type="entry name" value="ABC TRANSPORTER PERMEASE YTRF"/>
    <property type="match status" value="1"/>
</dbReference>
<reference evidence="10 12" key="1">
    <citation type="submission" date="2020-06" db="EMBL/GenBank/DDBJ databases">
        <title>Anoxygenic phototrophic Chloroflexota member uses a Type I reaction center.</title>
        <authorList>
            <person name="Tsuji J.M."/>
            <person name="Shaw N.A."/>
            <person name="Nagashima S."/>
            <person name="Venkiteswaran J."/>
            <person name="Schiff S.L."/>
            <person name="Hanada S."/>
            <person name="Tank M."/>
            <person name="Neufeld J.D."/>
        </authorList>
    </citation>
    <scope>NUCLEOTIDE SEQUENCE [LARGE SCALE GENOMIC DNA]</scope>
    <source>
        <strain evidence="10">L227-S17</strain>
    </source>
</reference>
<feature type="domain" description="ABC3 transporter permease C-terminal" evidence="8">
    <location>
        <begin position="292"/>
        <end position="405"/>
    </location>
</feature>
<evidence type="ECO:0000256" key="6">
    <source>
        <dbReference type="ARBA" id="ARBA00038076"/>
    </source>
</evidence>
<dbReference type="GO" id="GO:0005886">
    <property type="term" value="C:plasma membrane"/>
    <property type="evidence" value="ECO:0007669"/>
    <property type="project" value="UniProtKB-SubCell"/>
</dbReference>
<dbReference type="Proteomes" id="UP000521676">
    <property type="component" value="Unassembled WGS sequence"/>
</dbReference>
<comment type="subcellular location">
    <subcellularLocation>
        <location evidence="1">Cell membrane</location>
        <topology evidence="1">Multi-pass membrane protein</topology>
    </subcellularLocation>
</comment>
<dbReference type="Proteomes" id="UP001431572">
    <property type="component" value="Chromosome 2"/>
</dbReference>
<evidence type="ECO:0000313" key="10">
    <source>
        <dbReference type="EMBL" id="NWJ47819.1"/>
    </source>
</evidence>
<dbReference type="AlphaFoldDB" id="A0A8T7M6T8"/>
<reference evidence="11" key="2">
    <citation type="journal article" date="2024" name="Nature">
        <title>Anoxygenic phototroph of the Chloroflexota uses a type I reaction centre.</title>
        <authorList>
            <person name="Tsuji J.M."/>
            <person name="Shaw N.A."/>
            <person name="Nagashima S."/>
            <person name="Venkiteswaran J.J."/>
            <person name="Schiff S.L."/>
            <person name="Watanabe T."/>
            <person name="Fukui M."/>
            <person name="Hanada S."/>
            <person name="Tank M."/>
            <person name="Neufeld J.D."/>
        </authorList>
    </citation>
    <scope>NUCLEOTIDE SEQUENCE</scope>
    <source>
        <strain evidence="11">L227-S17</strain>
    </source>
</reference>
<dbReference type="Pfam" id="PF02687">
    <property type="entry name" value="FtsX"/>
    <property type="match status" value="1"/>
</dbReference>
<keyword evidence="5 7" id="KW-0472">Membrane</keyword>
<dbReference type="InterPro" id="IPR003838">
    <property type="entry name" value="ABC3_permease_C"/>
</dbReference>
<evidence type="ECO:0000256" key="4">
    <source>
        <dbReference type="ARBA" id="ARBA00022989"/>
    </source>
</evidence>
<comment type="similarity">
    <text evidence="6">Belongs to the ABC-4 integral membrane protein family.</text>
</comment>
<dbReference type="GO" id="GO:0022857">
    <property type="term" value="F:transmembrane transporter activity"/>
    <property type="evidence" value="ECO:0007669"/>
    <property type="project" value="TreeGrafter"/>
</dbReference>
<evidence type="ECO:0000259" key="9">
    <source>
        <dbReference type="Pfam" id="PF12704"/>
    </source>
</evidence>
<dbReference type="RefSeq" id="WP_341471596.1">
    <property type="nucleotide sequence ID" value="NZ_CP128400.1"/>
</dbReference>
<feature type="transmembrane region" description="Helical" evidence="7">
    <location>
        <begin position="290"/>
        <end position="314"/>
    </location>
</feature>
<dbReference type="EMBL" id="CP128400">
    <property type="protein sequence ID" value="WJW69724.1"/>
    <property type="molecule type" value="Genomic_DNA"/>
</dbReference>
<proteinExistence type="inferred from homology"/>
<evidence type="ECO:0000256" key="7">
    <source>
        <dbReference type="SAM" id="Phobius"/>
    </source>
</evidence>
<evidence type="ECO:0000259" key="8">
    <source>
        <dbReference type="Pfam" id="PF02687"/>
    </source>
</evidence>
<dbReference type="InterPro" id="IPR050250">
    <property type="entry name" value="Macrolide_Exporter_MacB"/>
</dbReference>
<name>A0A8T7M6T8_9CHLR</name>
<evidence type="ECO:0000256" key="1">
    <source>
        <dbReference type="ARBA" id="ARBA00004651"/>
    </source>
</evidence>
<dbReference type="InterPro" id="IPR025857">
    <property type="entry name" value="MacB_PCD"/>
</dbReference>
<evidence type="ECO:0000313" key="11">
    <source>
        <dbReference type="EMBL" id="WJW69724.1"/>
    </source>
</evidence>
<evidence type="ECO:0000256" key="5">
    <source>
        <dbReference type="ARBA" id="ARBA00023136"/>
    </source>
</evidence>
<organism evidence="10 12">
    <name type="scientific">Candidatus Chlorohelix allophototropha</name>
    <dbReference type="NCBI Taxonomy" id="3003348"/>
    <lineage>
        <taxon>Bacteria</taxon>
        <taxon>Bacillati</taxon>
        <taxon>Chloroflexota</taxon>
        <taxon>Chloroflexia</taxon>
        <taxon>Candidatus Chloroheliales</taxon>
        <taxon>Candidatus Chloroheliaceae</taxon>
        <taxon>Candidatus Chlorohelix</taxon>
    </lineage>
</organism>
<keyword evidence="2" id="KW-1003">Cell membrane</keyword>
<protein>
    <submittedName>
        <fullName evidence="10">ABC transporter permease</fullName>
    </submittedName>
</protein>
<keyword evidence="13" id="KW-1185">Reference proteome</keyword>
<feature type="domain" description="MacB-like periplasmic core" evidence="9">
    <location>
        <begin position="21"/>
        <end position="249"/>
    </location>
</feature>
<dbReference type="PANTHER" id="PTHR30572">
    <property type="entry name" value="MEMBRANE COMPONENT OF TRANSPORTER-RELATED"/>
    <property type="match status" value="1"/>
</dbReference>
<evidence type="ECO:0000256" key="2">
    <source>
        <dbReference type="ARBA" id="ARBA00022475"/>
    </source>
</evidence>
<feature type="transmembrane region" description="Helical" evidence="7">
    <location>
        <begin position="21"/>
        <end position="42"/>
    </location>
</feature>